<dbReference type="GO" id="GO:0008610">
    <property type="term" value="P:lipid biosynthetic process"/>
    <property type="evidence" value="ECO:0007669"/>
    <property type="project" value="UniProtKB-ARBA"/>
</dbReference>
<feature type="transmembrane region" description="Helical" evidence="8">
    <location>
        <begin position="124"/>
        <end position="146"/>
    </location>
</feature>
<name>A0A3B1DWU4_9ZZZZ</name>
<evidence type="ECO:0000256" key="1">
    <source>
        <dbReference type="ARBA" id="ARBA00004651"/>
    </source>
</evidence>
<feature type="transmembrane region" description="Helical" evidence="8">
    <location>
        <begin position="37"/>
        <end position="55"/>
    </location>
</feature>
<accession>A0A3B1DWU4</accession>
<keyword evidence="4" id="KW-0808">Transferase</keyword>
<keyword evidence="7 8" id="KW-0472">Membrane</keyword>
<dbReference type="EMBL" id="UOGL01000467">
    <property type="protein sequence ID" value="VAX40618.1"/>
    <property type="molecule type" value="Genomic_DNA"/>
</dbReference>
<reference evidence="9" key="1">
    <citation type="submission" date="2018-06" db="EMBL/GenBank/DDBJ databases">
        <authorList>
            <person name="Zhirakovskaya E."/>
        </authorList>
    </citation>
    <scope>NUCLEOTIDE SEQUENCE</scope>
</reference>
<organism evidence="9">
    <name type="scientific">hydrothermal vent metagenome</name>
    <dbReference type="NCBI Taxonomy" id="652676"/>
    <lineage>
        <taxon>unclassified sequences</taxon>
        <taxon>metagenomes</taxon>
        <taxon>ecological metagenomes</taxon>
    </lineage>
</organism>
<dbReference type="PANTHER" id="PTHR33908:SF11">
    <property type="entry name" value="MEMBRANE PROTEIN"/>
    <property type="match status" value="1"/>
</dbReference>
<dbReference type="GO" id="GO:0016763">
    <property type="term" value="F:pentosyltransferase activity"/>
    <property type="evidence" value="ECO:0007669"/>
    <property type="project" value="TreeGrafter"/>
</dbReference>
<feature type="transmembrane region" description="Helical" evidence="8">
    <location>
        <begin position="274"/>
        <end position="293"/>
    </location>
</feature>
<evidence type="ECO:0000256" key="8">
    <source>
        <dbReference type="SAM" id="Phobius"/>
    </source>
</evidence>
<evidence type="ECO:0000256" key="3">
    <source>
        <dbReference type="ARBA" id="ARBA00022676"/>
    </source>
</evidence>
<feature type="non-terminal residue" evidence="9">
    <location>
        <position position="1"/>
    </location>
</feature>
<evidence type="ECO:0000313" key="9">
    <source>
        <dbReference type="EMBL" id="VAX40618.1"/>
    </source>
</evidence>
<keyword evidence="5 8" id="KW-0812">Transmembrane</keyword>
<evidence type="ECO:0000256" key="6">
    <source>
        <dbReference type="ARBA" id="ARBA00022989"/>
    </source>
</evidence>
<dbReference type="InterPro" id="IPR050297">
    <property type="entry name" value="LipidA_mod_glycosyltrf_83"/>
</dbReference>
<feature type="transmembrane region" description="Helical" evidence="8">
    <location>
        <begin position="64"/>
        <end position="81"/>
    </location>
</feature>
<keyword evidence="3" id="KW-0328">Glycosyltransferase</keyword>
<dbReference type="PANTHER" id="PTHR33908">
    <property type="entry name" value="MANNOSYLTRANSFERASE YKCB-RELATED"/>
    <property type="match status" value="1"/>
</dbReference>
<dbReference type="AlphaFoldDB" id="A0A3B1DWU4"/>
<keyword evidence="6 8" id="KW-1133">Transmembrane helix</keyword>
<proteinExistence type="predicted"/>
<feature type="transmembrane region" description="Helical" evidence="8">
    <location>
        <begin position="183"/>
        <end position="205"/>
    </location>
</feature>
<evidence type="ECO:0008006" key="10">
    <source>
        <dbReference type="Google" id="ProtNLM"/>
    </source>
</evidence>
<evidence type="ECO:0000256" key="2">
    <source>
        <dbReference type="ARBA" id="ARBA00022475"/>
    </source>
</evidence>
<sequence>VFLIASIASKWYGSIAGVIAGTSLILMPRLFGHAHIASLETITNLMFTATVLLIADRWKPGETISWKNILLAGVLLGLTFLTKIQAVLLPVPIACWVAWNWGAFKKSDLQNETFVKHWGRNVLLPYFCLGVIAFVVFFILWPWLWIDPVEHLKQYFGRTTNRASLYVWYFGKRYVDKQVPWHYPWVMFLLTVPLGLLVLGKIGLWKKKAAWKEPHEQLLLGCLLFPLILFSLPGVAVYDGVRLFLVLFPLWGIFIGKGGSVVIGWMVKRMSPRLAVPLFAVFLLSSAWGIYVMNPCHLSYYNGLLTKTTADNSNVMEKDYWGTAITRGMLEEIVKQVPKGSTIEVTPVLVPMQLAVMLEQSPILRKHQIKLQTYQAERPLSGRYILFFSRLADLPEEFRHPLPENGKLLVETKRGGNQLAGLLYFK</sequence>
<dbReference type="GO" id="GO:0005886">
    <property type="term" value="C:plasma membrane"/>
    <property type="evidence" value="ECO:0007669"/>
    <property type="project" value="UniProtKB-SubCell"/>
</dbReference>
<evidence type="ECO:0000256" key="7">
    <source>
        <dbReference type="ARBA" id="ARBA00023136"/>
    </source>
</evidence>
<feature type="transmembrane region" description="Helical" evidence="8">
    <location>
        <begin position="87"/>
        <end position="104"/>
    </location>
</feature>
<feature type="transmembrane region" description="Helical" evidence="8">
    <location>
        <begin position="12"/>
        <end position="31"/>
    </location>
</feature>
<evidence type="ECO:0000256" key="4">
    <source>
        <dbReference type="ARBA" id="ARBA00022679"/>
    </source>
</evidence>
<keyword evidence="2" id="KW-1003">Cell membrane</keyword>
<feature type="transmembrane region" description="Helical" evidence="8">
    <location>
        <begin position="217"/>
        <end position="238"/>
    </location>
</feature>
<feature type="transmembrane region" description="Helical" evidence="8">
    <location>
        <begin position="244"/>
        <end position="267"/>
    </location>
</feature>
<evidence type="ECO:0000256" key="5">
    <source>
        <dbReference type="ARBA" id="ARBA00022692"/>
    </source>
</evidence>
<comment type="subcellular location">
    <subcellularLocation>
        <location evidence="1">Cell membrane</location>
        <topology evidence="1">Multi-pass membrane protein</topology>
    </subcellularLocation>
</comment>
<protein>
    <recommendedName>
        <fullName evidence="10">Glycosyltransferase RgtA/B/C/D-like domain-containing protein</fullName>
    </recommendedName>
</protein>
<gene>
    <name evidence="9" type="ORF">MNBD_PLANCTO02-2710</name>
</gene>